<name>A0A8E0VI62_9TREM</name>
<accession>A0A8E0VI62</accession>
<dbReference type="OrthoDB" id="6254523at2759"/>
<reference evidence="1" key="1">
    <citation type="submission" date="2019-05" db="EMBL/GenBank/DDBJ databases">
        <title>Annotation for the trematode Fasciolopsis buski.</title>
        <authorList>
            <person name="Choi Y.-J."/>
        </authorList>
    </citation>
    <scope>NUCLEOTIDE SEQUENCE</scope>
    <source>
        <strain evidence="1">HT</strain>
        <tissue evidence="1">Whole worm</tissue>
    </source>
</reference>
<organism evidence="1 2">
    <name type="scientific">Fasciolopsis buskii</name>
    <dbReference type="NCBI Taxonomy" id="27845"/>
    <lineage>
        <taxon>Eukaryota</taxon>
        <taxon>Metazoa</taxon>
        <taxon>Spiralia</taxon>
        <taxon>Lophotrochozoa</taxon>
        <taxon>Platyhelminthes</taxon>
        <taxon>Trematoda</taxon>
        <taxon>Digenea</taxon>
        <taxon>Plagiorchiida</taxon>
        <taxon>Echinostomata</taxon>
        <taxon>Echinostomatoidea</taxon>
        <taxon>Fasciolidae</taxon>
        <taxon>Fasciolopsis</taxon>
    </lineage>
</organism>
<comment type="caution">
    <text evidence="1">The sequence shown here is derived from an EMBL/GenBank/DDBJ whole genome shotgun (WGS) entry which is preliminary data.</text>
</comment>
<proteinExistence type="predicted"/>
<evidence type="ECO:0000313" key="2">
    <source>
        <dbReference type="Proteomes" id="UP000728185"/>
    </source>
</evidence>
<keyword evidence="2" id="KW-1185">Reference proteome</keyword>
<sequence length="96" mass="11107">MTEGPLCNECLSRGRFSTFIKVRCTNSESVYYCQNEKVFFSTRLPSFSIQCPHFVLPVRAGHFQTKIGALRQLASVKRVFTRMHRPWSRAPMTFVS</sequence>
<protein>
    <submittedName>
        <fullName evidence="1">Uncharacterized protein</fullName>
    </submittedName>
</protein>
<dbReference type="Proteomes" id="UP000728185">
    <property type="component" value="Unassembled WGS sequence"/>
</dbReference>
<dbReference type="AlphaFoldDB" id="A0A8E0VI62"/>
<gene>
    <name evidence="1" type="ORF">FBUS_05265</name>
</gene>
<dbReference type="EMBL" id="LUCM01009269">
    <property type="protein sequence ID" value="KAA0187245.1"/>
    <property type="molecule type" value="Genomic_DNA"/>
</dbReference>
<evidence type="ECO:0000313" key="1">
    <source>
        <dbReference type="EMBL" id="KAA0187245.1"/>
    </source>
</evidence>